<protein>
    <submittedName>
        <fullName evidence="1">Uncharacterized protein</fullName>
    </submittedName>
</protein>
<evidence type="ECO:0000313" key="2">
    <source>
        <dbReference type="Proteomes" id="UP001150941"/>
    </source>
</evidence>
<dbReference type="AlphaFoldDB" id="A0A9W9PGA8"/>
<name>A0A9W9PGA8_9EURO</name>
<accession>A0A9W9PGA8</accession>
<comment type="caution">
    <text evidence="1">The sequence shown here is derived from an EMBL/GenBank/DDBJ whole genome shotgun (WGS) entry which is preliminary data.</text>
</comment>
<dbReference type="GeneID" id="83197917"/>
<organism evidence="1 2">
    <name type="scientific">Penicillium chermesinum</name>
    <dbReference type="NCBI Taxonomy" id="63820"/>
    <lineage>
        <taxon>Eukaryota</taxon>
        <taxon>Fungi</taxon>
        <taxon>Dikarya</taxon>
        <taxon>Ascomycota</taxon>
        <taxon>Pezizomycotina</taxon>
        <taxon>Eurotiomycetes</taxon>
        <taxon>Eurotiomycetidae</taxon>
        <taxon>Eurotiales</taxon>
        <taxon>Aspergillaceae</taxon>
        <taxon>Penicillium</taxon>
    </lineage>
</organism>
<reference evidence="1" key="1">
    <citation type="submission" date="2022-11" db="EMBL/GenBank/DDBJ databases">
        <authorList>
            <person name="Petersen C."/>
        </authorList>
    </citation>
    <scope>NUCLEOTIDE SEQUENCE</scope>
    <source>
        <strain evidence="1">IBT 19713</strain>
    </source>
</reference>
<gene>
    <name evidence="1" type="ORF">N7468_001317</name>
</gene>
<dbReference type="Proteomes" id="UP001150941">
    <property type="component" value="Unassembled WGS sequence"/>
</dbReference>
<evidence type="ECO:0000313" key="1">
    <source>
        <dbReference type="EMBL" id="KAJ5246334.1"/>
    </source>
</evidence>
<dbReference type="RefSeq" id="XP_058333755.1">
    <property type="nucleotide sequence ID" value="XM_058470614.1"/>
</dbReference>
<sequence length="151" mass="17678">MRRMNDDDFKELEVGLRPLGWGIYYVWNAFADSDDHPEWRTGVDMKGWTLAYNDDDDLVFLKTEGYNYAYFAHNSAPGGAYFSLKDFCVKSRESDHQFNVMSMQEGYGYTCDRDQMVEWARRWSGYEVTGEEKEYYMALIKAAQEGEGQET</sequence>
<dbReference type="OrthoDB" id="4378110at2759"/>
<dbReference type="EMBL" id="JAPQKS010000002">
    <property type="protein sequence ID" value="KAJ5246334.1"/>
    <property type="molecule type" value="Genomic_DNA"/>
</dbReference>
<reference evidence="1" key="2">
    <citation type="journal article" date="2023" name="IMA Fungus">
        <title>Comparative genomic study of the Penicillium genus elucidates a diverse pangenome and 15 lateral gene transfer events.</title>
        <authorList>
            <person name="Petersen C."/>
            <person name="Sorensen T."/>
            <person name="Nielsen M.R."/>
            <person name="Sondergaard T.E."/>
            <person name="Sorensen J.L."/>
            <person name="Fitzpatrick D.A."/>
            <person name="Frisvad J.C."/>
            <person name="Nielsen K.L."/>
        </authorList>
    </citation>
    <scope>NUCLEOTIDE SEQUENCE</scope>
    <source>
        <strain evidence="1">IBT 19713</strain>
    </source>
</reference>
<keyword evidence="2" id="KW-1185">Reference proteome</keyword>
<proteinExistence type="predicted"/>